<dbReference type="OrthoDB" id="10322124at2759"/>
<dbReference type="EMBL" id="FN655125">
    <property type="protein sequence ID" value="CBY38080.1"/>
    <property type="molecule type" value="Genomic_DNA"/>
</dbReference>
<organism evidence="1">
    <name type="scientific">Oikopleura dioica</name>
    <name type="common">Tunicate</name>
    <dbReference type="NCBI Taxonomy" id="34765"/>
    <lineage>
        <taxon>Eukaryota</taxon>
        <taxon>Metazoa</taxon>
        <taxon>Chordata</taxon>
        <taxon>Tunicata</taxon>
        <taxon>Appendicularia</taxon>
        <taxon>Copelata</taxon>
        <taxon>Oikopleuridae</taxon>
        <taxon>Oikopleura</taxon>
    </lineage>
</organism>
<evidence type="ECO:0000313" key="1">
    <source>
        <dbReference type="EMBL" id="CBY10970.1"/>
    </source>
</evidence>
<dbReference type="Proteomes" id="UP000001307">
    <property type="component" value="Unassembled WGS sequence"/>
</dbReference>
<reference evidence="1" key="1">
    <citation type="journal article" date="2010" name="Science">
        <title>Plasticity of animal genome architecture unmasked by rapid evolution of a pelagic tunicate.</title>
        <authorList>
            <person name="Denoeud F."/>
            <person name="Henriet S."/>
            <person name="Mungpakdee S."/>
            <person name="Aury J.M."/>
            <person name="Da Silva C."/>
            <person name="Brinkmann H."/>
            <person name="Mikhaleva J."/>
            <person name="Olsen L.C."/>
            <person name="Jubin C."/>
            <person name="Canestro C."/>
            <person name="Bouquet J.M."/>
            <person name="Danks G."/>
            <person name="Poulain J."/>
            <person name="Campsteijn C."/>
            <person name="Adamski M."/>
            <person name="Cross I."/>
            <person name="Yadetie F."/>
            <person name="Muffato M."/>
            <person name="Louis A."/>
            <person name="Butcher S."/>
            <person name="Tsagkogeorga G."/>
            <person name="Konrad A."/>
            <person name="Singh S."/>
            <person name="Jensen M.F."/>
            <person name="Cong E.H."/>
            <person name="Eikeseth-Otteraa H."/>
            <person name="Noel B."/>
            <person name="Anthouard V."/>
            <person name="Porcel B.M."/>
            <person name="Kachouri-Lafond R."/>
            <person name="Nishino A."/>
            <person name="Ugolini M."/>
            <person name="Chourrout P."/>
            <person name="Nishida H."/>
            <person name="Aasland R."/>
            <person name="Huzurbazar S."/>
            <person name="Westhof E."/>
            <person name="Delsuc F."/>
            <person name="Lehrach H."/>
            <person name="Reinhardt R."/>
            <person name="Weissenbach J."/>
            <person name="Roy S.W."/>
            <person name="Artiguenave F."/>
            <person name="Postlethwait J.H."/>
            <person name="Manak J.R."/>
            <person name="Thompson E.M."/>
            <person name="Jaillon O."/>
            <person name="Du Pasquier L."/>
            <person name="Boudinot P."/>
            <person name="Liberles D.A."/>
            <person name="Volff J.N."/>
            <person name="Philippe H."/>
            <person name="Lenhard B."/>
            <person name="Roest Crollius H."/>
            <person name="Wincker P."/>
            <person name="Chourrout D."/>
        </authorList>
    </citation>
    <scope>NUCLEOTIDE SEQUENCE [LARGE SCALE GENOMIC DNA]</scope>
</reference>
<gene>
    <name evidence="1" type="ORF">GSOID_T00014708001</name>
    <name evidence="2" type="ORF">GSOID_T00031585001</name>
</gene>
<dbReference type="InParanoid" id="E4XLW3"/>
<sequence>MGKFLTLTRSLSRPAYTVLKGTSGSAAIVEFEAEKQMFERKQMDIINDATHTDKDAYLWQTSAEKNYNL</sequence>
<evidence type="ECO:0000313" key="3">
    <source>
        <dbReference type="Proteomes" id="UP000001307"/>
    </source>
</evidence>
<keyword evidence="3" id="KW-1185">Reference proteome</keyword>
<proteinExistence type="predicted"/>
<evidence type="ECO:0000313" key="2">
    <source>
        <dbReference type="EMBL" id="CBY38080.1"/>
    </source>
</evidence>
<accession>E4XLW3</accession>
<name>E4XLW3_OIKDI</name>
<dbReference type="EMBL" id="FN653073">
    <property type="protein sequence ID" value="CBY10970.1"/>
    <property type="molecule type" value="Genomic_DNA"/>
</dbReference>
<protein>
    <submittedName>
        <fullName evidence="1">Uncharacterized protein</fullName>
    </submittedName>
</protein>
<dbReference type="AlphaFoldDB" id="E4XLW3"/>
<dbReference type="Proteomes" id="UP000011014">
    <property type="component" value="Unassembled WGS sequence"/>
</dbReference>